<dbReference type="Gramene" id="TraesROB_scaffold_023108_01G000400.1">
    <property type="protein sequence ID" value="TraesROB_scaffold_023108_01G000400.1"/>
    <property type="gene ID" value="TraesROB_scaffold_023108_01G000400"/>
</dbReference>
<reference evidence="9" key="2">
    <citation type="submission" date="2018-10" db="UniProtKB">
        <authorList>
            <consortium name="EnsemblPlants"/>
        </authorList>
    </citation>
    <scope>IDENTIFICATION</scope>
</reference>
<evidence type="ECO:0000256" key="3">
    <source>
        <dbReference type="ARBA" id="ARBA00022729"/>
    </source>
</evidence>
<accession>A0A3B6LEX5</accession>
<dbReference type="RefSeq" id="XP_044392527.1">
    <property type="nucleotide sequence ID" value="XM_044536592.1"/>
</dbReference>
<keyword evidence="2 8" id="KW-0812">Transmembrane</keyword>
<dbReference type="Gramene" id="TraesSTA5B03G02783760.2">
    <property type="protein sequence ID" value="TraesSTA5B03G02783760.2"/>
    <property type="gene ID" value="TraesSTA5B03G02783760"/>
</dbReference>
<dbReference type="Gramene" id="TraesMAC5B03G02791740.1">
    <property type="protein sequence ID" value="TraesMAC5B03G02791740.1"/>
    <property type="gene ID" value="TraesMAC5B03G02791740"/>
</dbReference>
<dbReference type="AlphaFoldDB" id="A0A3B6LEX5"/>
<feature type="transmembrane region" description="Helical" evidence="8">
    <location>
        <begin position="90"/>
        <end position="115"/>
    </location>
</feature>
<dbReference type="GeneID" id="123115433"/>
<dbReference type="RefSeq" id="XP_044392529.1">
    <property type="nucleotide sequence ID" value="XM_044536594.1"/>
</dbReference>
<dbReference type="Gramene" id="TraesMAC5B03G02791740.2">
    <property type="protein sequence ID" value="TraesMAC5B03G02791740.2"/>
    <property type="gene ID" value="TraesMAC5B03G02791740"/>
</dbReference>
<dbReference type="Gramene" id="TraesJUL5B03G02811680.1">
    <property type="protein sequence ID" value="TraesJUL5B03G02811680.1"/>
    <property type="gene ID" value="TraesJUL5B03G02811680"/>
</dbReference>
<evidence type="ECO:0000313" key="10">
    <source>
        <dbReference type="Proteomes" id="UP000019116"/>
    </source>
</evidence>
<dbReference type="Proteomes" id="UP000019116">
    <property type="component" value="Chromosome 5B"/>
</dbReference>
<name>A0A3B6LEX5_WHEAT</name>
<feature type="transmembrane region" description="Helical" evidence="8">
    <location>
        <begin position="49"/>
        <end position="78"/>
    </location>
</feature>
<dbReference type="Gramene" id="TraesJUL5B03G02811680.3">
    <property type="protein sequence ID" value="TraesJUL5B03G02811680.3"/>
    <property type="gene ID" value="TraesJUL5B03G02811680"/>
</dbReference>
<evidence type="ECO:0000256" key="2">
    <source>
        <dbReference type="ARBA" id="ARBA00022692"/>
    </source>
</evidence>
<feature type="transmembrane region" description="Helical" evidence="8">
    <location>
        <begin position="7"/>
        <end position="29"/>
    </location>
</feature>
<dbReference type="Gramene" id="TraesSTA5B03G02783760.1">
    <property type="protein sequence ID" value="TraesSTA5B03G02783760.1"/>
    <property type="gene ID" value="TraesSTA5B03G02783760"/>
</dbReference>
<dbReference type="Gramene" id="TraesARI5B03G02834790.4">
    <property type="protein sequence ID" value="TraesARI5B03G02834790.4"/>
    <property type="gene ID" value="TraesARI5B03G02834790"/>
</dbReference>
<protein>
    <submittedName>
        <fullName evidence="9">Uncharacterized protein</fullName>
    </submittedName>
</protein>
<dbReference type="PANTHER" id="PTHR31769">
    <property type="entry name" value="OS07G0462200 PROTEIN-RELATED"/>
    <property type="match status" value="1"/>
</dbReference>
<reference evidence="9" key="1">
    <citation type="submission" date="2018-08" db="EMBL/GenBank/DDBJ databases">
        <authorList>
            <person name="Rossello M."/>
        </authorList>
    </citation>
    <scope>NUCLEOTIDE SEQUENCE [LARGE SCALE GENOMIC DNA]</scope>
    <source>
        <strain evidence="9">cv. Chinese Spring</strain>
    </source>
</reference>
<keyword evidence="10" id="KW-1185">Reference proteome</keyword>
<dbReference type="Gramene" id="TraesSYM5B03G02820470.2">
    <property type="protein sequence ID" value="TraesSYM5B03G02820470.2"/>
    <property type="gene ID" value="TraesSYM5B03G02820470"/>
</dbReference>
<dbReference type="OrthoDB" id="690842at2759"/>
<dbReference type="Gramene" id="TraesARI5B03G02834790.1">
    <property type="protein sequence ID" value="TraesARI5B03G02834790.1"/>
    <property type="gene ID" value="TraesARI5B03G02834790"/>
</dbReference>
<keyword evidence="3" id="KW-0732">Signal</keyword>
<dbReference type="Gramene" id="TraesJAG5B03G02793370.2">
    <property type="protein sequence ID" value="TraesJAG5B03G02793370.2"/>
    <property type="gene ID" value="TraesJAG5B03G02793370"/>
</dbReference>
<dbReference type="Gramene" id="TraesCAD_scaffold_006504_01G000600.1">
    <property type="protein sequence ID" value="TraesCAD_scaffold_006504_01G000600.1"/>
    <property type="gene ID" value="TraesCAD_scaffold_006504_01G000600"/>
</dbReference>
<dbReference type="GO" id="GO:0012505">
    <property type="term" value="C:endomembrane system"/>
    <property type="evidence" value="ECO:0007669"/>
    <property type="project" value="UniProtKB-SubCell"/>
</dbReference>
<dbReference type="Gramene" id="TraesJUL5B03G02811680.5">
    <property type="protein sequence ID" value="TraesJUL5B03G02811680.5"/>
    <property type="gene ID" value="TraesJUL5B03G02811680"/>
</dbReference>
<dbReference type="RefSeq" id="XP_044392528.1">
    <property type="nucleotide sequence ID" value="XM_044536593.1"/>
</dbReference>
<dbReference type="Gramene" id="TraesCS5B03G0023200.1">
    <property type="protein sequence ID" value="TraesCS5B03G0023200.1.CDS"/>
    <property type="gene ID" value="TraesCS5B03G0023200"/>
</dbReference>
<dbReference type="Gramene" id="TraesSYM5B03G02820470.5">
    <property type="protein sequence ID" value="TraesSYM5B03G02820470.5"/>
    <property type="gene ID" value="TraesSYM5B03G02820470"/>
</dbReference>
<dbReference type="Gramene" id="TraesARI5B03G02834790.2">
    <property type="protein sequence ID" value="TraesARI5B03G02834790.2"/>
    <property type="gene ID" value="TraesARI5B03G02834790"/>
</dbReference>
<evidence type="ECO:0000256" key="7">
    <source>
        <dbReference type="SAM" id="MobiDB-lite"/>
    </source>
</evidence>
<feature type="region of interest" description="Disordered" evidence="7">
    <location>
        <begin position="171"/>
        <end position="208"/>
    </location>
</feature>
<dbReference type="SMR" id="A0A3B6LEX5"/>
<feature type="transmembrane region" description="Helical" evidence="8">
    <location>
        <begin position="145"/>
        <end position="163"/>
    </location>
</feature>
<dbReference type="Gramene" id="TraesJAG5B03G02793370.1">
    <property type="protein sequence ID" value="TraesJAG5B03G02793370.1"/>
    <property type="gene ID" value="TraesJAG5B03G02793370"/>
</dbReference>
<evidence type="ECO:0000256" key="4">
    <source>
        <dbReference type="ARBA" id="ARBA00022989"/>
    </source>
</evidence>
<dbReference type="InterPro" id="IPR009606">
    <property type="entry name" value="DEAL/Modifying_wall_lignin1/2"/>
</dbReference>
<dbReference type="Gramene" id="TraesSYM5B03G02820470.3">
    <property type="protein sequence ID" value="TraesSYM5B03G02820470.3"/>
    <property type="gene ID" value="TraesSYM5B03G02820470"/>
</dbReference>
<dbReference type="Gramene" id="TraesCS5B02G010600.1">
    <property type="protein sequence ID" value="TraesCS5B02G010600.1"/>
    <property type="gene ID" value="TraesCS5B02G010600"/>
</dbReference>
<dbReference type="Pfam" id="PF06749">
    <property type="entry name" value="DUF1218"/>
    <property type="match status" value="1"/>
</dbReference>
<dbReference type="Gramene" id="TraesSYM5B03G02820470.4">
    <property type="protein sequence ID" value="TraesSYM5B03G02820470.4"/>
    <property type="gene ID" value="TraesSYM5B03G02820470"/>
</dbReference>
<dbReference type="EnsemblPlants" id="TraesCS5B02G010600.1">
    <property type="protein sequence ID" value="TraesCS5B02G010600.1"/>
    <property type="gene ID" value="TraesCS5B02G010600"/>
</dbReference>
<dbReference type="Gramene" id="TraesSYM5B03G02820470.1">
    <property type="protein sequence ID" value="TraesSYM5B03G02820470.1"/>
    <property type="gene ID" value="TraesSYM5B03G02820470"/>
</dbReference>
<keyword evidence="4 8" id="KW-1133">Transmembrane helix</keyword>
<comment type="similarity">
    <text evidence="6">Belongs to the DESIGUAL family.</text>
</comment>
<dbReference type="Gramene" id="TraesCLE_scaffold_118283_01G000300.1">
    <property type="protein sequence ID" value="TraesCLE_scaffold_118283_01G000300.1"/>
    <property type="gene ID" value="TraesCLE_scaffold_118283_01G000300"/>
</dbReference>
<proteinExistence type="inferred from homology"/>
<keyword evidence="5 8" id="KW-0472">Membrane</keyword>
<dbReference type="Gramene" id="TraesARI5B03G02834790.3">
    <property type="protein sequence ID" value="TraesARI5B03G02834790.3"/>
    <property type="gene ID" value="TraesARI5B03G02834790"/>
</dbReference>
<organism evidence="9">
    <name type="scientific">Triticum aestivum</name>
    <name type="common">Wheat</name>
    <dbReference type="NCBI Taxonomy" id="4565"/>
    <lineage>
        <taxon>Eukaryota</taxon>
        <taxon>Viridiplantae</taxon>
        <taxon>Streptophyta</taxon>
        <taxon>Embryophyta</taxon>
        <taxon>Tracheophyta</taxon>
        <taxon>Spermatophyta</taxon>
        <taxon>Magnoliopsida</taxon>
        <taxon>Liliopsida</taxon>
        <taxon>Poales</taxon>
        <taxon>Poaceae</taxon>
        <taxon>BOP clade</taxon>
        <taxon>Pooideae</taxon>
        <taxon>Triticodae</taxon>
        <taxon>Triticeae</taxon>
        <taxon>Triticinae</taxon>
        <taxon>Triticum</taxon>
    </lineage>
</organism>
<dbReference type="InterPro" id="IPR052222">
    <property type="entry name" value="DESIGUAL"/>
</dbReference>
<evidence type="ECO:0000256" key="5">
    <source>
        <dbReference type="ARBA" id="ARBA00023136"/>
    </source>
</evidence>
<dbReference type="Gramene" id="TraesRN5B0100024300.1">
    <property type="protein sequence ID" value="TraesRN5B0100024300.1"/>
    <property type="gene ID" value="TraesRN5B0100024300"/>
</dbReference>
<dbReference type="Gramene" id="TraesJAG5B03G02793370.3">
    <property type="protein sequence ID" value="TraesJAG5B03G02793370.3"/>
    <property type="gene ID" value="TraesJAG5B03G02793370"/>
</dbReference>
<evidence type="ECO:0000256" key="6">
    <source>
        <dbReference type="ARBA" id="ARBA00029467"/>
    </source>
</evidence>
<dbReference type="Gramene" id="TraesJUL5B03G02811680.2">
    <property type="protein sequence ID" value="TraesJUL5B03G02811680.2"/>
    <property type="gene ID" value="TraesJUL5B03G02811680"/>
</dbReference>
<evidence type="ECO:0000313" key="9">
    <source>
        <dbReference type="EnsemblPlants" id="TraesCS5B02G010600.1"/>
    </source>
</evidence>
<comment type="subcellular location">
    <subcellularLocation>
        <location evidence="1">Endomembrane system</location>
        <topology evidence="1">Multi-pass membrane protein</topology>
    </subcellularLocation>
</comment>
<gene>
    <name evidence="9" type="primary">LOC123115433</name>
</gene>
<dbReference type="Gramene" id="TraesJUL5B03G02811680.4">
    <property type="protein sequence ID" value="TraesJUL5B03G02811680.4"/>
    <property type="gene ID" value="TraesJUL5B03G02811680"/>
</dbReference>
<evidence type="ECO:0000256" key="1">
    <source>
        <dbReference type="ARBA" id="ARBA00004127"/>
    </source>
</evidence>
<dbReference type="RefSeq" id="XP_044392526.1">
    <property type="nucleotide sequence ID" value="XM_044536591.1"/>
</dbReference>
<evidence type="ECO:0000256" key="8">
    <source>
        <dbReference type="SAM" id="Phobius"/>
    </source>
</evidence>
<feature type="compositionally biased region" description="Low complexity" evidence="7">
    <location>
        <begin position="181"/>
        <end position="192"/>
    </location>
</feature>
<sequence>MGKKGIVVATTIVAVMTVIFGVIGAVFLGLRRYEDDRDDRSVCKYARSPATACGVVAAVLALTTQILASVAIGCCGAWQNPKRANRIAAVVFYVISWILVIIAVLVFLGGALLGIEGYTEKVIGKTIENGSCVGGVGGEGVFVDATFLFLVVVALEVSSYLLIQKDEHHQAAASDNPPSIPTATSPLATTASSKDDAHASAPAPANQV</sequence>